<name>A0A212ATD3_9RHOB</name>
<gene>
    <name evidence="2" type="ORF">CDV52_07040</name>
</gene>
<evidence type="ECO:0000256" key="1">
    <source>
        <dbReference type="SAM" id="MobiDB-lite"/>
    </source>
</evidence>
<dbReference type="Proteomes" id="UP000196640">
    <property type="component" value="Unassembled WGS sequence"/>
</dbReference>
<protein>
    <submittedName>
        <fullName evidence="2">Uncharacterized protein</fullName>
    </submittedName>
</protein>
<feature type="compositionally biased region" description="Basic and acidic residues" evidence="1">
    <location>
        <begin position="43"/>
        <end position="55"/>
    </location>
</feature>
<sequence>MALTDRHAERQGQIDSDAMVEEAEPYRCAATRTEPPFRTPRKGRAEPPDTGRKADPLNAHHA</sequence>
<organism evidence="2 3">
    <name type="scientific">Haematobacter missouriensis</name>
    <dbReference type="NCBI Taxonomy" id="366616"/>
    <lineage>
        <taxon>Bacteria</taxon>
        <taxon>Pseudomonadati</taxon>
        <taxon>Pseudomonadota</taxon>
        <taxon>Alphaproteobacteria</taxon>
        <taxon>Rhodobacterales</taxon>
        <taxon>Paracoccaceae</taxon>
        <taxon>Haematobacter</taxon>
    </lineage>
</organism>
<evidence type="ECO:0000313" key="2">
    <source>
        <dbReference type="EMBL" id="OWJ84767.1"/>
    </source>
</evidence>
<dbReference type="AlphaFoldDB" id="A0A212ATD3"/>
<dbReference type="EMBL" id="NIPX01000006">
    <property type="protein sequence ID" value="OWJ84767.1"/>
    <property type="molecule type" value="Genomic_DNA"/>
</dbReference>
<accession>A0A212ATD3</accession>
<proteinExistence type="predicted"/>
<evidence type="ECO:0000313" key="3">
    <source>
        <dbReference type="Proteomes" id="UP000196640"/>
    </source>
</evidence>
<feature type="compositionally biased region" description="Basic and acidic residues" evidence="1">
    <location>
        <begin position="1"/>
        <end position="12"/>
    </location>
</feature>
<feature type="region of interest" description="Disordered" evidence="1">
    <location>
        <begin position="1"/>
        <end position="62"/>
    </location>
</feature>
<reference evidence="2 3" key="1">
    <citation type="submission" date="2016-11" db="EMBL/GenBank/DDBJ databases">
        <title>Comparison of Traditional DNA-DNA Hybridization with In Silico Genomic Analysis.</title>
        <authorList>
            <person name="Nicholson A.C."/>
            <person name="Sammons S."/>
            <person name="Humrighouse B.W."/>
            <person name="Graziano J."/>
            <person name="Lasker B."/>
            <person name="Whitney A.M."/>
            <person name="Mcquiston J.R."/>
        </authorList>
    </citation>
    <scope>NUCLEOTIDE SEQUENCE [LARGE SCALE GENOMIC DNA]</scope>
    <source>
        <strain evidence="2 3">H2381</strain>
    </source>
</reference>
<comment type="caution">
    <text evidence="2">The sequence shown here is derived from an EMBL/GenBank/DDBJ whole genome shotgun (WGS) entry which is preliminary data.</text>
</comment>